<dbReference type="Proteomes" id="UP000233556">
    <property type="component" value="Unassembled WGS sequence"/>
</dbReference>
<dbReference type="OrthoDB" id="416454at2759"/>
<sequence length="247" mass="28362">MCARLQVYDLIGITETWWDGSYDWSVGMERYRLFRKGRLGRQGRFVALCVNDQLECVELHLGMNEEPMESLWIKTKGNTGAVARNQIRQAKAQIELNLARDIKNKKKNFCKSVRDNGKTREDVGPLQKEIGDLVNQDMEKAEVLKDFFILVFNAQVVEGKNRGYEKEELSTIEDQIMEQILLETLQGHMINEMIGDNQHGFTKGKSCLTNLVAFYDGATALVDKQTSFTWTYAKHLTLSHMTSWSLN</sequence>
<keyword evidence="1" id="KW-0808">Transferase</keyword>
<dbReference type="AlphaFoldDB" id="A0A2I0U6E1"/>
<organism evidence="1 2">
    <name type="scientific">Limosa lapponica baueri</name>
    <dbReference type="NCBI Taxonomy" id="1758121"/>
    <lineage>
        <taxon>Eukaryota</taxon>
        <taxon>Metazoa</taxon>
        <taxon>Chordata</taxon>
        <taxon>Craniata</taxon>
        <taxon>Vertebrata</taxon>
        <taxon>Euteleostomi</taxon>
        <taxon>Archelosauria</taxon>
        <taxon>Archosauria</taxon>
        <taxon>Dinosauria</taxon>
        <taxon>Saurischia</taxon>
        <taxon>Theropoda</taxon>
        <taxon>Coelurosauria</taxon>
        <taxon>Aves</taxon>
        <taxon>Neognathae</taxon>
        <taxon>Neoaves</taxon>
        <taxon>Charadriiformes</taxon>
        <taxon>Scolopacidae</taxon>
        <taxon>Limosa</taxon>
    </lineage>
</organism>
<reference evidence="2" key="2">
    <citation type="submission" date="2017-12" db="EMBL/GenBank/DDBJ databases">
        <title>Genome sequence of the Bar-tailed Godwit (Limosa lapponica baueri).</title>
        <authorList>
            <person name="Lima N.C.B."/>
            <person name="Parody-Merino A.M."/>
            <person name="Battley P.F."/>
            <person name="Fidler A.E."/>
            <person name="Prosdocimi F."/>
        </authorList>
    </citation>
    <scope>NUCLEOTIDE SEQUENCE [LARGE SCALE GENOMIC DNA]</scope>
</reference>
<dbReference type="GO" id="GO:0031012">
    <property type="term" value="C:extracellular matrix"/>
    <property type="evidence" value="ECO:0007669"/>
    <property type="project" value="TreeGrafter"/>
</dbReference>
<reference evidence="2" key="1">
    <citation type="submission" date="2017-11" db="EMBL/GenBank/DDBJ databases">
        <authorList>
            <person name="Lima N.C."/>
            <person name="Parody-Merino A.M."/>
            <person name="Battley P.F."/>
            <person name="Fidler A.E."/>
            <person name="Prosdocimi F."/>
        </authorList>
    </citation>
    <scope>NUCLEOTIDE SEQUENCE [LARGE SCALE GENOMIC DNA]</scope>
</reference>
<dbReference type="PANTHER" id="PTHR33395:SF22">
    <property type="entry name" value="REVERSE TRANSCRIPTASE DOMAIN-CONTAINING PROTEIN"/>
    <property type="match status" value="1"/>
</dbReference>
<dbReference type="GO" id="GO:0016301">
    <property type="term" value="F:kinase activity"/>
    <property type="evidence" value="ECO:0007669"/>
    <property type="project" value="UniProtKB-KW"/>
</dbReference>
<evidence type="ECO:0000313" key="2">
    <source>
        <dbReference type="Proteomes" id="UP000233556"/>
    </source>
</evidence>
<dbReference type="GO" id="GO:0061343">
    <property type="term" value="P:cell adhesion involved in heart morphogenesis"/>
    <property type="evidence" value="ECO:0007669"/>
    <property type="project" value="TreeGrafter"/>
</dbReference>
<keyword evidence="1" id="KW-0418">Kinase</keyword>
<gene>
    <name evidence="1" type="ORF">llap_8104</name>
</gene>
<proteinExistence type="predicted"/>
<keyword evidence="2" id="KW-1185">Reference proteome</keyword>
<name>A0A2I0U6E1_LIMLA</name>
<accession>A0A2I0U6E1</accession>
<evidence type="ECO:0000313" key="1">
    <source>
        <dbReference type="EMBL" id="PKU41605.1"/>
    </source>
</evidence>
<dbReference type="GO" id="GO:0007508">
    <property type="term" value="P:larval heart development"/>
    <property type="evidence" value="ECO:0007669"/>
    <property type="project" value="TreeGrafter"/>
</dbReference>
<dbReference type="EMBL" id="KZ506098">
    <property type="protein sequence ID" value="PKU41605.1"/>
    <property type="molecule type" value="Genomic_DNA"/>
</dbReference>
<protein>
    <submittedName>
        <fullName evidence="1">Glycerol kinase</fullName>
    </submittedName>
</protein>
<dbReference type="PANTHER" id="PTHR33395">
    <property type="entry name" value="TRANSCRIPTASE, PUTATIVE-RELATED-RELATED"/>
    <property type="match status" value="1"/>
</dbReference>